<name>A0A915YHT2_9BACT</name>
<dbReference type="Proteomes" id="UP001060919">
    <property type="component" value="Chromosome"/>
</dbReference>
<proteinExistence type="predicted"/>
<accession>A0A915YHT2</accession>
<dbReference type="EMBL" id="AP026867">
    <property type="protein sequence ID" value="BDS13328.1"/>
    <property type="molecule type" value="Genomic_DNA"/>
</dbReference>
<reference evidence="3" key="1">
    <citation type="submission" date="2022-09" db="EMBL/GenBank/DDBJ databases">
        <title>Aureispira anguillicida sp. nov., isolated from Leptocephalus of Japanese eel Anguilla japonica.</title>
        <authorList>
            <person name="Yuasa K."/>
            <person name="Mekata T."/>
            <person name="Ikunari K."/>
        </authorList>
    </citation>
    <scope>NUCLEOTIDE SEQUENCE</scope>
    <source>
        <strain evidence="3">EL160426</strain>
    </source>
</reference>
<dbReference type="AlphaFoldDB" id="A0A915YHT2"/>
<dbReference type="SUPFAM" id="SSF63829">
    <property type="entry name" value="Calcium-dependent phosphotriesterase"/>
    <property type="match status" value="1"/>
</dbReference>
<feature type="chain" id="PRO_5037387873" evidence="1">
    <location>
        <begin position="19"/>
        <end position="545"/>
    </location>
</feature>
<dbReference type="Gene3D" id="2.120.10.30">
    <property type="entry name" value="TolB, C-terminal domain"/>
    <property type="match status" value="1"/>
</dbReference>
<protein>
    <submittedName>
        <fullName evidence="3">T9SS type A sorting domain-containing protein</fullName>
    </submittedName>
</protein>
<dbReference type="InterPro" id="IPR052918">
    <property type="entry name" value="Motility_Chemotaxis_Reg"/>
</dbReference>
<evidence type="ECO:0000256" key="1">
    <source>
        <dbReference type="SAM" id="SignalP"/>
    </source>
</evidence>
<keyword evidence="1" id="KW-0732">Signal</keyword>
<dbReference type="PANTHER" id="PTHR35580">
    <property type="entry name" value="CELL SURFACE GLYCOPROTEIN (S-LAYER PROTEIN)-LIKE PROTEIN"/>
    <property type="match status" value="1"/>
</dbReference>
<dbReference type="NCBIfam" id="TIGR04183">
    <property type="entry name" value="Por_Secre_tail"/>
    <property type="match status" value="1"/>
</dbReference>
<dbReference type="InterPro" id="IPR011042">
    <property type="entry name" value="6-blade_b-propeller_TolB-like"/>
</dbReference>
<dbReference type="InterPro" id="IPR026444">
    <property type="entry name" value="Secre_tail"/>
</dbReference>
<dbReference type="PANTHER" id="PTHR35580:SF1">
    <property type="entry name" value="PHYTASE-LIKE DOMAIN-CONTAINING PROTEIN"/>
    <property type="match status" value="1"/>
</dbReference>
<feature type="signal peptide" evidence="1">
    <location>
        <begin position="1"/>
        <end position="18"/>
    </location>
</feature>
<gene>
    <name evidence="3" type="ORF">AsAng_0040640</name>
</gene>
<dbReference type="Pfam" id="PF18962">
    <property type="entry name" value="Por_Secre_tail"/>
    <property type="match status" value="1"/>
</dbReference>
<evidence type="ECO:0000259" key="2">
    <source>
        <dbReference type="Pfam" id="PF18962"/>
    </source>
</evidence>
<sequence>MKTLFLLFFCFLSVYTIAQPLSTAWIAPIPGSLYEQNNSMAQAPCGDVYTVGFFQGTFGSLTSVGSEDGFIAKYNDQGQLQWIKQLAGTSSDRVNGIVIANDNEIYIVGEFRDKFYYNNDSLVSQNQLDVLIAKLDSSGTIQWASSANGWGYESGNDIALMPNGNLVITGYYENNLDFGGSSLLANGLRDIFIATIDPQGNPQWLKTLSGPAFEEGKSIATDSSNNIYIAGSFRDFLYPNGNTVAGEGSYDVYLAKYDQTGQLLWIKTMGGPAADEGTYVKVDHHQNVVVTGWYDRYIQVDTVLLSGSKEEDGFAAKFAPNGDFLWVIPLAGTFDERTYGVDFDADDNLYIMGTLDSLLILGGDSLNNRHLNRPTDIFIAKYDEAGNYKWAQTLGHYYNDFCYDLLVKDATTIYLAGSFQDTSIFITDTLISQNDYDVFLAKFDIDTTVAIPKIPANVTNDIQQLLLYPNPSHQQSTLYYTLTQTTDVNILIYDLLGSVHQTILLKNQPIGPHQLKLNRPSREAGVYFVQIKTNRSSKVIELLVD</sequence>
<dbReference type="RefSeq" id="WP_264788610.1">
    <property type="nucleotide sequence ID" value="NZ_AP026867.1"/>
</dbReference>
<organism evidence="3 4">
    <name type="scientific">Aureispira anguillae</name>
    <dbReference type="NCBI Taxonomy" id="2864201"/>
    <lineage>
        <taxon>Bacteria</taxon>
        <taxon>Pseudomonadati</taxon>
        <taxon>Bacteroidota</taxon>
        <taxon>Saprospiria</taxon>
        <taxon>Saprospirales</taxon>
        <taxon>Saprospiraceae</taxon>
        <taxon>Aureispira</taxon>
    </lineage>
</organism>
<dbReference type="Gene3D" id="2.80.10.50">
    <property type="match status" value="1"/>
</dbReference>
<feature type="domain" description="Secretion system C-terminal sorting" evidence="2">
    <location>
        <begin position="467"/>
        <end position="539"/>
    </location>
</feature>
<evidence type="ECO:0000313" key="4">
    <source>
        <dbReference type="Proteomes" id="UP001060919"/>
    </source>
</evidence>
<dbReference type="KEGG" id="aup:AsAng_0040640"/>
<keyword evidence="4" id="KW-1185">Reference proteome</keyword>
<evidence type="ECO:0000313" key="3">
    <source>
        <dbReference type="EMBL" id="BDS13328.1"/>
    </source>
</evidence>